<dbReference type="GO" id="GO:0046933">
    <property type="term" value="F:proton-transporting ATP synthase activity, rotational mechanism"/>
    <property type="evidence" value="ECO:0007669"/>
    <property type="project" value="UniProtKB-UniRule"/>
</dbReference>
<sequence length="290" mass="31933">MAGAKDIKRRIKSISSTRKITKAMEMISAVKMRRATESALSIRPYADRAMAVFSNLSLRLNGDEHPLLATRHASGKLLYIVISANRGLCGGFNANIVRNMRDAASGNVSRIDIVGIGNKGERALKKFGFNIIASFPEMIHTPTVERARPIVKMMLDGFTNGVYEKAVLVFTDYISTISSLPRTQTLLPVESDTVVMHPEVSKDAAALYTIEPDPLSVLDTVIPRILEMQIYHAVLESRASEESSRMVAMKNASDAAGDMTDSLRRSYNKARQMKITQEISEISAGRLALE</sequence>
<dbReference type="CDD" id="cd12151">
    <property type="entry name" value="F1-ATPase_gamma"/>
    <property type="match status" value="1"/>
</dbReference>
<comment type="caution">
    <text evidence="11">The sequence shown here is derived from an EMBL/GenBank/DDBJ whole genome shotgun (WGS) entry which is preliminary data.</text>
</comment>
<dbReference type="GO" id="GO:0005886">
    <property type="term" value="C:plasma membrane"/>
    <property type="evidence" value="ECO:0007669"/>
    <property type="project" value="UniProtKB-SubCell"/>
</dbReference>
<evidence type="ECO:0000313" key="12">
    <source>
        <dbReference type="Proteomes" id="UP000230638"/>
    </source>
</evidence>
<dbReference type="AlphaFoldDB" id="A0A2H0CUR8"/>
<dbReference type="InterPro" id="IPR035968">
    <property type="entry name" value="ATP_synth_F1_ATPase_gsu"/>
</dbReference>
<keyword evidence="4 10" id="KW-0813">Transport</keyword>
<proteinExistence type="inferred from homology"/>
<dbReference type="GO" id="GO:0042777">
    <property type="term" value="P:proton motive force-driven plasma membrane ATP synthesis"/>
    <property type="evidence" value="ECO:0007669"/>
    <property type="project" value="UniProtKB-UniRule"/>
</dbReference>
<dbReference type="PRINTS" id="PR00126">
    <property type="entry name" value="ATPASEGAMMA"/>
</dbReference>
<name>A0A2H0CUR8_9BACT</name>
<dbReference type="Pfam" id="PF00231">
    <property type="entry name" value="ATP-synt"/>
    <property type="match status" value="1"/>
</dbReference>
<evidence type="ECO:0000256" key="5">
    <source>
        <dbReference type="ARBA" id="ARBA00022781"/>
    </source>
</evidence>
<evidence type="ECO:0000256" key="7">
    <source>
        <dbReference type="ARBA" id="ARBA00023136"/>
    </source>
</evidence>
<dbReference type="EMBL" id="PCTL01000014">
    <property type="protein sequence ID" value="PIP73634.1"/>
    <property type="molecule type" value="Genomic_DNA"/>
</dbReference>
<keyword evidence="7 10" id="KW-0472">Membrane</keyword>
<keyword evidence="10" id="KW-1003">Cell membrane</keyword>
<comment type="function">
    <text evidence="1 10">Produces ATP from ADP in the presence of a proton gradient across the membrane. The gamma chain is believed to be important in regulating ATPase activity and the flow of protons through the CF(0) complex.</text>
</comment>
<gene>
    <name evidence="10 11" type="primary">atpG</name>
    <name evidence="11" type="ORF">COW88_01330</name>
</gene>
<dbReference type="PANTHER" id="PTHR11693:SF22">
    <property type="entry name" value="ATP SYNTHASE SUBUNIT GAMMA, MITOCHONDRIAL"/>
    <property type="match status" value="1"/>
</dbReference>
<dbReference type="Gene3D" id="1.10.287.80">
    <property type="entry name" value="ATP synthase, gamma subunit, helix hairpin domain"/>
    <property type="match status" value="1"/>
</dbReference>
<dbReference type="PANTHER" id="PTHR11693">
    <property type="entry name" value="ATP SYNTHASE GAMMA CHAIN"/>
    <property type="match status" value="1"/>
</dbReference>
<dbReference type="SUPFAM" id="SSF52943">
    <property type="entry name" value="ATP synthase (F1-ATPase), gamma subunit"/>
    <property type="match status" value="1"/>
</dbReference>
<evidence type="ECO:0000313" key="11">
    <source>
        <dbReference type="EMBL" id="PIP73634.1"/>
    </source>
</evidence>
<accession>A0A2H0CUR8</accession>
<dbReference type="GO" id="GO:0005524">
    <property type="term" value="F:ATP binding"/>
    <property type="evidence" value="ECO:0007669"/>
    <property type="project" value="UniProtKB-UniRule"/>
</dbReference>
<dbReference type="Gene3D" id="3.40.1380.10">
    <property type="match status" value="1"/>
</dbReference>
<evidence type="ECO:0000256" key="8">
    <source>
        <dbReference type="ARBA" id="ARBA00023196"/>
    </source>
</evidence>
<evidence type="ECO:0000256" key="6">
    <source>
        <dbReference type="ARBA" id="ARBA00023065"/>
    </source>
</evidence>
<comment type="similarity">
    <text evidence="3 10">Belongs to the ATPase gamma chain family.</text>
</comment>
<evidence type="ECO:0000256" key="10">
    <source>
        <dbReference type="HAMAP-Rule" id="MF_00815"/>
    </source>
</evidence>
<dbReference type="Proteomes" id="UP000230638">
    <property type="component" value="Unassembled WGS sequence"/>
</dbReference>
<dbReference type="InterPro" id="IPR000131">
    <property type="entry name" value="ATP_synth_F1_gsu"/>
</dbReference>
<evidence type="ECO:0000256" key="9">
    <source>
        <dbReference type="ARBA" id="ARBA00023310"/>
    </source>
</evidence>
<keyword evidence="6 10" id="KW-0406">Ion transport</keyword>
<keyword evidence="9 10" id="KW-0066">ATP synthesis</keyword>
<reference evidence="11 12" key="1">
    <citation type="submission" date="2017-09" db="EMBL/GenBank/DDBJ databases">
        <title>Depth-based differentiation of microbial function through sediment-hosted aquifers and enrichment of novel symbionts in the deep terrestrial subsurface.</title>
        <authorList>
            <person name="Probst A.J."/>
            <person name="Ladd B."/>
            <person name="Jarett J.K."/>
            <person name="Geller-Mcgrath D.E."/>
            <person name="Sieber C.M."/>
            <person name="Emerson J.B."/>
            <person name="Anantharaman K."/>
            <person name="Thomas B.C."/>
            <person name="Malmstrom R."/>
            <person name="Stieglmeier M."/>
            <person name="Klingl A."/>
            <person name="Woyke T."/>
            <person name="Ryan C.M."/>
            <person name="Banfield J.F."/>
        </authorList>
    </citation>
    <scope>NUCLEOTIDE SEQUENCE [LARGE SCALE GENOMIC DNA]</scope>
    <source>
        <strain evidence="11">CG22_combo_CG10-13_8_21_14_all_47_15</strain>
    </source>
</reference>
<comment type="subunit">
    <text evidence="10">F-type ATPases have 2 components, CF(1) - the catalytic core - and CF(0) - the membrane proton channel. CF(1) has five subunits: alpha(3), beta(3), gamma(1), delta(1), epsilon(1). CF(0) has three main subunits: a, b and c.</text>
</comment>
<comment type="subcellular location">
    <subcellularLocation>
        <location evidence="10">Cell membrane</location>
        <topology evidence="10">Peripheral membrane protein</topology>
    </subcellularLocation>
    <subcellularLocation>
        <location evidence="2">Membrane</location>
        <topology evidence="2">Peripheral membrane protein</topology>
    </subcellularLocation>
</comment>
<protein>
    <recommendedName>
        <fullName evidence="10">ATP synthase gamma chain</fullName>
    </recommendedName>
    <alternativeName>
        <fullName evidence="10">ATP synthase F1 sector gamma subunit</fullName>
    </alternativeName>
    <alternativeName>
        <fullName evidence="10">F-ATPase gamma subunit</fullName>
    </alternativeName>
</protein>
<organism evidence="11 12">
    <name type="scientific">Candidatus Lloydbacteria bacterium CG22_combo_CG10-13_8_21_14_all_47_15</name>
    <dbReference type="NCBI Taxonomy" id="1974635"/>
    <lineage>
        <taxon>Bacteria</taxon>
        <taxon>Candidatus Lloydiibacteriota</taxon>
    </lineage>
</organism>
<evidence type="ECO:0000256" key="3">
    <source>
        <dbReference type="ARBA" id="ARBA00007681"/>
    </source>
</evidence>
<dbReference type="NCBIfam" id="TIGR01146">
    <property type="entry name" value="ATPsyn_F1gamma"/>
    <property type="match status" value="1"/>
</dbReference>
<evidence type="ECO:0000256" key="4">
    <source>
        <dbReference type="ARBA" id="ARBA00022448"/>
    </source>
</evidence>
<keyword evidence="5 10" id="KW-0375">Hydrogen ion transport</keyword>
<evidence type="ECO:0000256" key="2">
    <source>
        <dbReference type="ARBA" id="ARBA00004170"/>
    </source>
</evidence>
<dbReference type="HAMAP" id="MF_00815">
    <property type="entry name" value="ATP_synth_gamma_bact"/>
    <property type="match status" value="1"/>
</dbReference>
<keyword evidence="8 10" id="KW-0139">CF(1)</keyword>
<evidence type="ECO:0000256" key="1">
    <source>
        <dbReference type="ARBA" id="ARBA00003456"/>
    </source>
</evidence>
<dbReference type="GO" id="GO:0045259">
    <property type="term" value="C:proton-transporting ATP synthase complex"/>
    <property type="evidence" value="ECO:0007669"/>
    <property type="project" value="UniProtKB-KW"/>
</dbReference>